<dbReference type="GO" id="GO:0004674">
    <property type="term" value="F:protein serine/threonine kinase activity"/>
    <property type="evidence" value="ECO:0007669"/>
    <property type="project" value="UniProtKB-KW"/>
</dbReference>
<protein>
    <submittedName>
        <fullName evidence="3">Putative anti-sigma F factor antagonist</fullName>
    </submittedName>
</protein>
<evidence type="ECO:0000313" key="4">
    <source>
        <dbReference type="Proteomes" id="UP000003789"/>
    </source>
</evidence>
<dbReference type="OrthoDB" id="5624604at2"/>
<feature type="domain" description="Histidine kinase/HSP90-like ATPase" evidence="2">
    <location>
        <begin position="19"/>
        <end position="141"/>
    </location>
</feature>
<dbReference type="RefSeq" id="WP_006231507.1">
    <property type="nucleotide sequence ID" value="NZ_CH724135.1"/>
</dbReference>
<evidence type="ECO:0000256" key="1">
    <source>
        <dbReference type="ARBA" id="ARBA00022527"/>
    </source>
</evidence>
<dbReference type="Pfam" id="PF13581">
    <property type="entry name" value="HATPase_c_2"/>
    <property type="match status" value="1"/>
</dbReference>
<name>Q1Z571_9GAMM</name>
<dbReference type="Gene3D" id="3.30.565.10">
    <property type="entry name" value="Histidine kinase-like ATPase, C-terminal domain"/>
    <property type="match status" value="1"/>
</dbReference>
<dbReference type="EMBL" id="AAPH01000009">
    <property type="protein sequence ID" value="EAS43695.1"/>
    <property type="molecule type" value="Genomic_DNA"/>
</dbReference>
<dbReference type="PANTHER" id="PTHR35526:SF3">
    <property type="entry name" value="ANTI-SIGMA-F FACTOR RSBW"/>
    <property type="match status" value="1"/>
</dbReference>
<sequence length="150" mass="17099">MKTVKNEFKQQYKSSLEVSRNIANDVKAYWAGIGLGPDVIDQIELCLVEMVNNAYEHAYHSEDGCPIELTSYLNDKNELVTEISDYGQSMSKDEFTKAINNEFIEPDPDDPETWATSGRGFIIVVQLTDSLEYINLGDKNTFKLYKNTNR</sequence>
<keyword evidence="1" id="KW-0418">Kinase</keyword>
<dbReference type="SUPFAM" id="SSF55874">
    <property type="entry name" value="ATPase domain of HSP90 chaperone/DNA topoisomerase II/histidine kinase"/>
    <property type="match status" value="1"/>
</dbReference>
<dbReference type="HOGENOM" id="CLU_1766760_0_0_6"/>
<dbReference type="Proteomes" id="UP000003789">
    <property type="component" value="Unassembled WGS sequence"/>
</dbReference>
<comment type="caution">
    <text evidence="3">The sequence shown here is derived from an EMBL/GenBank/DDBJ whole genome shotgun (WGS) entry which is preliminary data.</text>
</comment>
<dbReference type="InterPro" id="IPR050267">
    <property type="entry name" value="Anti-sigma-factor_SerPK"/>
</dbReference>
<dbReference type="InterPro" id="IPR003594">
    <property type="entry name" value="HATPase_dom"/>
</dbReference>
<keyword evidence="1" id="KW-0723">Serine/threonine-protein kinase</keyword>
<dbReference type="CDD" id="cd16936">
    <property type="entry name" value="HATPase_RsbW-like"/>
    <property type="match status" value="1"/>
</dbReference>
<accession>Q1Z571</accession>
<dbReference type="InterPro" id="IPR036890">
    <property type="entry name" value="HATPase_C_sf"/>
</dbReference>
<reference evidence="3 4" key="1">
    <citation type="submission" date="2006-03" db="EMBL/GenBank/DDBJ databases">
        <authorList>
            <person name="Bartlett D.H."/>
            <person name="Valle G."/>
            <person name="Lauro F.M."/>
            <person name="Vezzi A."/>
            <person name="Simonato F."/>
            <person name="Eloe E."/>
            <person name="Vitulo N."/>
            <person name="Stratton T.K."/>
            <person name="D'angelo M."/>
            <person name="Ferriera S."/>
            <person name="Johnson J."/>
            <person name="Kravitz S."/>
            <person name="Beeson K."/>
            <person name="Sutton G."/>
            <person name="Rogers Y."/>
            <person name="Friedman R."/>
            <person name="Frazier M."/>
            <person name="Venter J.C."/>
        </authorList>
    </citation>
    <scope>NUCLEOTIDE SEQUENCE [LARGE SCALE GENOMIC DNA]</scope>
    <source>
        <strain evidence="3 4">3TCK</strain>
    </source>
</reference>
<evidence type="ECO:0000313" key="3">
    <source>
        <dbReference type="EMBL" id="EAS43695.1"/>
    </source>
</evidence>
<proteinExistence type="predicted"/>
<evidence type="ECO:0000259" key="2">
    <source>
        <dbReference type="Pfam" id="PF13581"/>
    </source>
</evidence>
<dbReference type="AlphaFoldDB" id="Q1Z571"/>
<gene>
    <name evidence="3" type="ORF">P3TCK_17987</name>
</gene>
<dbReference type="PANTHER" id="PTHR35526">
    <property type="entry name" value="ANTI-SIGMA-F FACTOR RSBW-RELATED"/>
    <property type="match status" value="1"/>
</dbReference>
<organism evidence="3 4">
    <name type="scientific">Photobacterium profundum 3TCK</name>
    <dbReference type="NCBI Taxonomy" id="314280"/>
    <lineage>
        <taxon>Bacteria</taxon>
        <taxon>Pseudomonadati</taxon>
        <taxon>Pseudomonadota</taxon>
        <taxon>Gammaproteobacteria</taxon>
        <taxon>Vibrionales</taxon>
        <taxon>Vibrionaceae</taxon>
        <taxon>Photobacterium</taxon>
    </lineage>
</organism>
<keyword evidence="1" id="KW-0808">Transferase</keyword>